<organism evidence="1 2">
    <name type="scientific">Sporomusa malonica</name>
    <dbReference type="NCBI Taxonomy" id="112901"/>
    <lineage>
        <taxon>Bacteria</taxon>
        <taxon>Bacillati</taxon>
        <taxon>Bacillota</taxon>
        <taxon>Negativicutes</taxon>
        <taxon>Selenomonadales</taxon>
        <taxon>Sporomusaceae</taxon>
        <taxon>Sporomusa</taxon>
    </lineage>
</organism>
<gene>
    <name evidence="1" type="ORF">SAMN04488500_12056</name>
</gene>
<reference evidence="1 2" key="1">
    <citation type="submission" date="2017-04" db="EMBL/GenBank/DDBJ databases">
        <authorList>
            <person name="Afonso C.L."/>
            <person name="Miller P.J."/>
            <person name="Scott M.A."/>
            <person name="Spackman E."/>
            <person name="Goraichik I."/>
            <person name="Dimitrov K.M."/>
            <person name="Suarez D.L."/>
            <person name="Swayne D.E."/>
        </authorList>
    </citation>
    <scope>NUCLEOTIDE SEQUENCE [LARGE SCALE GENOMIC DNA]</scope>
    <source>
        <strain evidence="1 2">DSM 5090</strain>
    </source>
</reference>
<dbReference type="SUPFAM" id="SSF56037">
    <property type="entry name" value="PheT/TilS domain"/>
    <property type="match status" value="1"/>
</dbReference>
<sequence length="228" mass="25140">MLEISEAWQTVYPGACLGMMVVKKVANPEYNPRLEEKKLEVVNFLQAEFGNSDLIAKCQPLQPYIQYYKRYKKSYHVLHQLESIIYKGKTIPSGAALVEAMFLAELKNSLLTAGHDLAAVQPPLHLSLAAGHEKYTGISGKEQLCKQGDMMLADEQGVISSILGGPDSRTSLKPSTEQALFVVYGPAGITPTAITNHFNDLYENIKLITPEAIITFLQVYPKNQGIGI</sequence>
<dbReference type="OrthoDB" id="1550991at2"/>
<name>A0A1W2E4S6_9FIRM</name>
<evidence type="ECO:0000313" key="1">
    <source>
        <dbReference type="EMBL" id="SMD04467.1"/>
    </source>
</evidence>
<protein>
    <submittedName>
        <fullName evidence="1">B3/B4 domain-containing protein (DNA/RNA-binding domain of Phe-tRNA-synthetase)</fullName>
    </submittedName>
</protein>
<dbReference type="Proteomes" id="UP000192738">
    <property type="component" value="Unassembled WGS sequence"/>
</dbReference>
<dbReference type="AlphaFoldDB" id="A0A1W2E4S6"/>
<proteinExistence type="predicted"/>
<keyword evidence="2" id="KW-1185">Reference proteome</keyword>
<accession>A0A1W2E4S6</accession>
<dbReference type="STRING" id="112901.SAMN04488500_12056"/>
<dbReference type="RefSeq" id="WP_084577529.1">
    <property type="nucleotide sequence ID" value="NZ_CP155572.1"/>
</dbReference>
<dbReference type="EMBL" id="FWXI01000020">
    <property type="protein sequence ID" value="SMD04467.1"/>
    <property type="molecule type" value="Genomic_DNA"/>
</dbReference>
<evidence type="ECO:0000313" key="2">
    <source>
        <dbReference type="Proteomes" id="UP000192738"/>
    </source>
</evidence>